<dbReference type="RefSeq" id="WP_242857984.1">
    <property type="nucleotide sequence ID" value="NZ_CZAB01000081.1"/>
</dbReference>
<keyword evidence="2" id="KW-0815">Transposition</keyword>
<dbReference type="InterPro" id="IPR012337">
    <property type="entry name" value="RNaseH-like_sf"/>
</dbReference>
<dbReference type="GO" id="GO:0003677">
    <property type="term" value="F:DNA binding"/>
    <property type="evidence" value="ECO:0007669"/>
    <property type="project" value="UniProtKB-KW"/>
</dbReference>
<dbReference type="NCBIfam" id="NF033592">
    <property type="entry name" value="transpos_IS4_1"/>
    <property type="match status" value="1"/>
</dbReference>
<dbReference type="InterPro" id="IPR002559">
    <property type="entry name" value="Transposase_11"/>
</dbReference>
<dbReference type="EMBL" id="CZAB01000081">
    <property type="protein sequence ID" value="CUQ06578.1"/>
    <property type="molecule type" value="Genomic_DNA"/>
</dbReference>
<dbReference type="SUPFAM" id="SSF53098">
    <property type="entry name" value="Ribonuclease H-like"/>
    <property type="match status" value="1"/>
</dbReference>
<keyword evidence="3" id="KW-0238">DNA-binding</keyword>
<comment type="similarity">
    <text evidence="1">Belongs to the transposase 11 family.</text>
</comment>
<protein>
    <submittedName>
        <fullName evidence="6">Transposase IS4 family protein</fullName>
    </submittedName>
</protein>
<dbReference type="InterPro" id="IPR047952">
    <property type="entry name" value="Transpos_IS4"/>
</dbReference>
<dbReference type="Pfam" id="PF01609">
    <property type="entry name" value="DDE_Tnp_1"/>
    <property type="match status" value="1"/>
</dbReference>
<dbReference type="GO" id="GO:0004803">
    <property type="term" value="F:transposase activity"/>
    <property type="evidence" value="ECO:0007669"/>
    <property type="project" value="InterPro"/>
</dbReference>
<dbReference type="PANTHER" id="PTHR33258">
    <property type="entry name" value="TRANSPOSASE INSL FOR INSERTION SEQUENCE ELEMENT IS186A-RELATED"/>
    <property type="match status" value="1"/>
</dbReference>
<evidence type="ECO:0000313" key="6">
    <source>
        <dbReference type="EMBL" id="CUQ06578.1"/>
    </source>
</evidence>
<organism evidence="6 7">
    <name type="scientific">Enterocloster clostridioformis</name>
    <dbReference type="NCBI Taxonomy" id="1531"/>
    <lineage>
        <taxon>Bacteria</taxon>
        <taxon>Bacillati</taxon>
        <taxon>Bacillota</taxon>
        <taxon>Clostridia</taxon>
        <taxon>Lachnospirales</taxon>
        <taxon>Lachnospiraceae</taxon>
        <taxon>Enterocloster</taxon>
    </lineage>
</organism>
<dbReference type="PANTHER" id="PTHR33258:SF1">
    <property type="entry name" value="TRANSPOSASE INSL FOR INSERTION SEQUENCE ELEMENT IS186A-RELATED"/>
    <property type="match status" value="1"/>
</dbReference>
<sequence length="354" mass="39953">MSLHKTIQSLFQSAVQNVVSHILDFTLRPGNDFTRNRKFPADKLISFLVTQGAASTRVEMLDFFGLDAAMPTSSAFRQQRAKLKPEALEDVFLSFNSSFFQLAPPQNHIADGYRCIAAGGSTVSFFSSRRFAADDYLVSEGHSSKGFYSLHINAFYDLDRNMYTGALLQPVHKKDEFRAFCSMADASRGPPSMKDIYIGDRGYCSYNNMAHIIENGQFFLFRTKDVLSKGLVGNFNLPKEGAFDKTVTVTLVRSHSRKIQIPDGNYRRFVGQAASFDYLEYGSDGTYTLSFRVVRLQLSDGSFECLVTNLPEEEFPPERLKTLYNARWAIETSFRDLKHTIGTANSYSKSPEYI</sequence>
<reference evidence="6 7" key="1">
    <citation type="submission" date="2015-09" db="EMBL/GenBank/DDBJ databases">
        <authorList>
            <consortium name="Pathogen Informatics"/>
        </authorList>
    </citation>
    <scope>NUCLEOTIDE SEQUENCE [LARGE SCALE GENOMIC DNA]</scope>
    <source>
        <strain evidence="6 7">2789STDY5834865</strain>
    </source>
</reference>
<dbReference type="Proteomes" id="UP000095512">
    <property type="component" value="Unassembled WGS sequence"/>
</dbReference>
<dbReference type="GO" id="GO:0006313">
    <property type="term" value="P:DNA transposition"/>
    <property type="evidence" value="ECO:0007669"/>
    <property type="project" value="InterPro"/>
</dbReference>
<dbReference type="Gene3D" id="3.90.350.10">
    <property type="entry name" value="Transposase Inhibitor Protein From Tn5, Chain A, domain 1"/>
    <property type="match status" value="1"/>
</dbReference>
<feature type="domain" description="Transposase IS4-like" evidence="5">
    <location>
        <begin position="143"/>
        <end position="343"/>
    </location>
</feature>
<gene>
    <name evidence="6" type="ORF">ERS852480_04765</name>
</gene>
<evidence type="ECO:0000313" key="7">
    <source>
        <dbReference type="Proteomes" id="UP000095512"/>
    </source>
</evidence>
<dbReference type="AlphaFoldDB" id="A0A174TFB2"/>
<proteinExistence type="inferred from homology"/>
<evidence type="ECO:0000256" key="2">
    <source>
        <dbReference type="ARBA" id="ARBA00022578"/>
    </source>
</evidence>
<evidence type="ECO:0000259" key="5">
    <source>
        <dbReference type="Pfam" id="PF01609"/>
    </source>
</evidence>
<accession>A0A174TFB2</accession>
<keyword evidence="4" id="KW-0233">DNA recombination</keyword>
<evidence type="ECO:0000256" key="3">
    <source>
        <dbReference type="ARBA" id="ARBA00023125"/>
    </source>
</evidence>
<evidence type="ECO:0000256" key="1">
    <source>
        <dbReference type="ARBA" id="ARBA00010075"/>
    </source>
</evidence>
<name>A0A174TFB2_9FIRM</name>
<evidence type="ECO:0000256" key="4">
    <source>
        <dbReference type="ARBA" id="ARBA00023172"/>
    </source>
</evidence>